<evidence type="ECO:0000259" key="6">
    <source>
        <dbReference type="PROSITE" id="PS51198"/>
    </source>
</evidence>
<dbReference type="GO" id="GO:0016787">
    <property type="term" value="F:hydrolase activity"/>
    <property type="evidence" value="ECO:0007669"/>
    <property type="project" value="UniProtKB-UniRule"/>
</dbReference>
<dbReference type="PROSITE" id="PS51198">
    <property type="entry name" value="UVRD_HELICASE_ATP_BIND"/>
    <property type="match status" value="1"/>
</dbReference>
<dbReference type="Pfam" id="PF00580">
    <property type="entry name" value="UvrD-helicase"/>
    <property type="match status" value="1"/>
</dbReference>
<dbReference type="PANTHER" id="PTHR11070">
    <property type="entry name" value="UVRD / RECB / PCRA DNA HELICASE FAMILY MEMBER"/>
    <property type="match status" value="1"/>
</dbReference>
<evidence type="ECO:0000256" key="4">
    <source>
        <dbReference type="ARBA" id="ARBA00022840"/>
    </source>
</evidence>
<accession>A0A562NBK4</accession>
<dbReference type="PANTHER" id="PTHR11070:SF3">
    <property type="entry name" value="DNA 3'-5' HELICASE"/>
    <property type="match status" value="1"/>
</dbReference>
<keyword evidence="3 5" id="KW-0347">Helicase</keyword>
<evidence type="ECO:0000313" key="7">
    <source>
        <dbReference type="EMBL" id="TWI29504.1"/>
    </source>
</evidence>
<feature type="domain" description="UvrD-like helicase ATP-binding" evidence="6">
    <location>
        <begin position="21"/>
        <end position="302"/>
    </location>
</feature>
<protein>
    <submittedName>
        <fullName evidence="7">DNA helicase-2/ATP-dependent DNA helicase PcrA</fullName>
    </submittedName>
</protein>
<dbReference type="GO" id="GO:0043138">
    <property type="term" value="F:3'-5' DNA helicase activity"/>
    <property type="evidence" value="ECO:0007669"/>
    <property type="project" value="TreeGrafter"/>
</dbReference>
<sequence length="302" mass="33333">MIRSVTAAAAYLEMLNVEQRRAVEHGVIDAKTMIAAPLLIIAGAGSGKTNTLAHRVAHLIVGGADPRRILLMTFSRRAAAEMSRRVERICNRVFNGNGGVMSDALTWAGTFHGIGARLLRDYAEQIGLDPAFTIHDREDSADLMNLARHELGFSKTESRFPTKGTCLSIYSRTVKPLDEILGTSFPWCAGWSAQLRELFATYVEAKQVQNVLDYDDLLLYWAQAVNDPMLADDIGNRFDHIMVDEYQDTNRLQASILLALKPDGRGLTVVGDDAQSIYSFRAATVRNILEFPKQFSPAADTG</sequence>
<dbReference type="InterPro" id="IPR000212">
    <property type="entry name" value="DNA_helicase_UvrD/REP"/>
</dbReference>
<evidence type="ECO:0000256" key="1">
    <source>
        <dbReference type="ARBA" id="ARBA00022741"/>
    </source>
</evidence>
<evidence type="ECO:0000256" key="5">
    <source>
        <dbReference type="PROSITE-ProRule" id="PRU00560"/>
    </source>
</evidence>
<dbReference type="Gene3D" id="3.40.50.300">
    <property type="entry name" value="P-loop containing nucleotide triphosphate hydrolases"/>
    <property type="match status" value="1"/>
</dbReference>
<organism evidence="7 8">
    <name type="scientific">Mesorhizobium tianshanense</name>
    <dbReference type="NCBI Taxonomy" id="39844"/>
    <lineage>
        <taxon>Bacteria</taxon>
        <taxon>Pseudomonadati</taxon>
        <taxon>Pseudomonadota</taxon>
        <taxon>Alphaproteobacteria</taxon>
        <taxon>Hyphomicrobiales</taxon>
        <taxon>Phyllobacteriaceae</taxon>
        <taxon>Mesorhizobium</taxon>
    </lineage>
</organism>
<reference evidence="7 8" key="1">
    <citation type="journal article" date="2015" name="Stand. Genomic Sci.">
        <title>Genomic Encyclopedia of Bacterial and Archaeal Type Strains, Phase III: the genomes of soil and plant-associated and newly described type strains.</title>
        <authorList>
            <person name="Whitman W.B."/>
            <person name="Woyke T."/>
            <person name="Klenk H.P."/>
            <person name="Zhou Y."/>
            <person name="Lilburn T.G."/>
            <person name="Beck B.J."/>
            <person name="De Vos P."/>
            <person name="Vandamme P."/>
            <person name="Eisen J.A."/>
            <person name="Garrity G."/>
            <person name="Hugenholtz P."/>
            <person name="Kyrpides N.C."/>
        </authorList>
    </citation>
    <scope>NUCLEOTIDE SEQUENCE [LARGE SCALE GENOMIC DNA]</scope>
    <source>
        <strain evidence="7 8">CGMCC 1.2546</strain>
    </source>
</reference>
<keyword evidence="1 5" id="KW-0547">Nucleotide-binding</keyword>
<dbReference type="Proteomes" id="UP000317122">
    <property type="component" value="Unassembled WGS sequence"/>
</dbReference>
<dbReference type="InterPro" id="IPR014016">
    <property type="entry name" value="UvrD-like_ATP-bd"/>
</dbReference>
<keyword evidence="4 5" id="KW-0067">ATP-binding</keyword>
<dbReference type="GO" id="GO:0005829">
    <property type="term" value="C:cytosol"/>
    <property type="evidence" value="ECO:0007669"/>
    <property type="project" value="TreeGrafter"/>
</dbReference>
<evidence type="ECO:0000256" key="2">
    <source>
        <dbReference type="ARBA" id="ARBA00022801"/>
    </source>
</evidence>
<dbReference type="SUPFAM" id="SSF52540">
    <property type="entry name" value="P-loop containing nucleoside triphosphate hydrolases"/>
    <property type="match status" value="1"/>
</dbReference>
<name>A0A562NBK4_9HYPH</name>
<gene>
    <name evidence="7" type="ORF">IQ26_05086</name>
</gene>
<comment type="caution">
    <text evidence="7">The sequence shown here is derived from an EMBL/GenBank/DDBJ whole genome shotgun (WGS) entry which is preliminary data.</text>
</comment>
<dbReference type="EMBL" id="VLKT01000036">
    <property type="protein sequence ID" value="TWI29504.1"/>
    <property type="molecule type" value="Genomic_DNA"/>
</dbReference>
<dbReference type="Gene3D" id="1.10.10.160">
    <property type="match status" value="1"/>
</dbReference>
<feature type="binding site" evidence="5">
    <location>
        <begin position="42"/>
        <end position="49"/>
    </location>
    <ligand>
        <name>ATP</name>
        <dbReference type="ChEBI" id="CHEBI:30616"/>
    </ligand>
</feature>
<keyword evidence="8" id="KW-1185">Reference proteome</keyword>
<dbReference type="CDD" id="cd17932">
    <property type="entry name" value="DEXQc_UvrD"/>
    <property type="match status" value="1"/>
</dbReference>
<keyword evidence="2 5" id="KW-0378">Hydrolase</keyword>
<dbReference type="InterPro" id="IPR027417">
    <property type="entry name" value="P-loop_NTPase"/>
</dbReference>
<dbReference type="InterPro" id="IPR013986">
    <property type="entry name" value="DExx_box_DNA_helicase_dom_sf"/>
</dbReference>
<dbReference type="GO" id="GO:0003677">
    <property type="term" value="F:DNA binding"/>
    <property type="evidence" value="ECO:0007669"/>
    <property type="project" value="InterPro"/>
</dbReference>
<dbReference type="GO" id="GO:0005524">
    <property type="term" value="F:ATP binding"/>
    <property type="evidence" value="ECO:0007669"/>
    <property type="project" value="UniProtKB-UniRule"/>
</dbReference>
<dbReference type="AlphaFoldDB" id="A0A562NBK4"/>
<proteinExistence type="predicted"/>
<evidence type="ECO:0000313" key="8">
    <source>
        <dbReference type="Proteomes" id="UP000317122"/>
    </source>
</evidence>
<dbReference type="GO" id="GO:0000725">
    <property type="term" value="P:recombinational repair"/>
    <property type="evidence" value="ECO:0007669"/>
    <property type="project" value="TreeGrafter"/>
</dbReference>
<evidence type="ECO:0000256" key="3">
    <source>
        <dbReference type="ARBA" id="ARBA00022806"/>
    </source>
</evidence>